<evidence type="ECO:0000259" key="1">
    <source>
        <dbReference type="Pfam" id="PF24718"/>
    </source>
</evidence>
<keyword evidence="3" id="KW-1185">Reference proteome</keyword>
<accession>A0ABS3JUP2</accession>
<sequence>MDRKAQRLGQLLTEIYQQAPQKELVVMVNLFGIRYHQEIKEAGVLPIVKASGIPRNYKSEVSKGVKLAKYVTLDLAVDAAQDQWCQPLGVNRSGA</sequence>
<dbReference type="Proteomes" id="UP000664628">
    <property type="component" value="Unassembled WGS sequence"/>
</dbReference>
<proteinExistence type="predicted"/>
<dbReference type="RefSeq" id="WP_207333125.1">
    <property type="nucleotide sequence ID" value="NZ_JAFMYW010000023.1"/>
</dbReference>
<comment type="caution">
    <text evidence="2">The sequence shown here is derived from an EMBL/GenBank/DDBJ whole genome shotgun (WGS) entry which is preliminary data.</text>
</comment>
<name>A0ABS3JUP2_9BACT</name>
<gene>
    <name evidence="2" type="ORF">J2I46_31665</name>
</gene>
<evidence type="ECO:0000313" key="2">
    <source>
        <dbReference type="EMBL" id="MBO0953173.1"/>
    </source>
</evidence>
<organism evidence="2 3">
    <name type="scientific">Fibrella forsythiae</name>
    <dbReference type="NCBI Taxonomy" id="2817061"/>
    <lineage>
        <taxon>Bacteria</taxon>
        <taxon>Pseudomonadati</taxon>
        <taxon>Bacteroidota</taxon>
        <taxon>Cytophagia</taxon>
        <taxon>Cytophagales</taxon>
        <taxon>Spirosomataceae</taxon>
        <taxon>Fibrella</taxon>
    </lineage>
</organism>
<dbReference type="Pfam" id="PF24718">
    <property type="entry name" value="HTH_73"/>
    <property type="match status" value="1"/>
</dbReference>
<reference evidence="2 3" key="1">
    <citation type="submission" date="2021-03" db="EMBL/GenBank/DDBJ databases">
        <title>Fibrella sp. HMF5405 genome sequencing and assembly.</title>
        <authorList>
            <person name="Kang H."/>
            <person name="Kim H."/>
            <person name="Bae S."/>
            <person name="Joh K."/>
        </authorList>
    </citation>
    <scope>NUCLEOTIDE SEQUENCE [LARGE SCALE GENOMIC DNA]</scope>
    <source>
        <strain evidence="2 3">HMF5405</strain>
    </source>
</reference>
<feature type="domain" description="HTH-like" evidence="1">
    <location>
        <begin position="5"/>
        <end position="73"/>
    </location>
</feature>
<protein>
    <recommendedName>
        <fullName evidence="1">HTH-like domain-containing protein</fullName>
    </recommendedName>
</protein>
<evidence type="ECO:0000313" key="3">
    <source>
        <dbReference type="Proteomes" id="UP000664628"/>
    </source>
</evidence>
<dbReference type="InterPro" id="IPR056975">
    <property type="entry name" value="HTH_73"/>
</dbReference>
<dbReference type="EMBL" id="JAFMYW010000023">
    <property type="protein sequence ID" value="MBO0953173.1"/>
    <property type="molecule type" value="Genomic_DNA"/>
</dbReference>